<feature type="compositionally biased region" description="Polar residues" evidence="1">
    <location>
        <begin position="122"/>
        <end position="135"/>
    </location>
</feature>
<dbReference type="EMBL" id="BQXS01010913">
    <property type="protein sequence ID" value="GKT35055.1"/>
    <property type="molecule type" value="Genomic_DNA"/>
</dbReference>
<evidence type="ECO:0000313" key="3">
    <source>
        <dbReference type="Proteomes" id="UP001057375"/>
    </source>
</evidence>
<accession>A0ABQ5KRH4</accession>
<feature type="compositionally biased region" description="Low complexity" evidence="1">
    <location>
        <begin position="162"/>
        <end position="188"/>
    </location>
</feature>
<dbReference type="Proteomes" id="UP001057375">
    <property type="component" value="Unassembled WGS sequence"/>
</dbReference>
<feature type="compositionally biased region" description="Pro residues" evidence="1">
    <location>
        <begin position="41"/>
        <end position="62"/>
    </location>
</feature>
<proteinExistence type="predicted"/>
<feature type="compositionally biased region" description="Basic and acidic residues" evidence="1">
    <location>
        <begin position="1"/>
        <end position="36"/>
    </location>
</feature>
<sequence>IECIKKNRGDYKISSTEKSERKDNTSYSEGKDREYSDVNAPPLPPPPPPPSSLPPPLPPLPPSETSSIATLSSSPAPSSSLIPKQEDDHSSCESPKVEGKDVRKYKRREKRKEEEEEERCSTKQSHSSASPSLLLNESIYGEGNGDQTDEPIGEKEIHGPHSKFSSWGIPSSSSSSSSSSSTPSSSSLSHASQYISSELIHIFDPNIISEYFSLQQSTKETSMGTIKGPGLERENKTDLLIPSSVNAPSVVPAHYLSFSFPESDSCCQPWVKDEEKEDTFKYSGERSKRTGDASHISESDVQLQSYVYGLLMLEFDKVLARASKSGVGEQLCLKLKERCQLQPQGDVRQAAIRGTLMLVRLLYQEKIVEESKPEEDRKTEEELILNIKKSTFYQYIKSIVGLISPIVFPAIGIFLEQCLETLTVPIEHPLLSKLSQRSIFRFISYVGSSTSTPSSSTSSFYPAELLDLASGEVFLSFSIFGRVKMRLVNSRSVRFLDYRFITPPADSHANLPSLSSKLFVLSLEWNVGFVRHLLPFIYIQFTSVNLEVPLISYLDESLPSLCAVIPFLKTWDYSWKLVLYKGERKLPITIVEGTVKTGKPVKK</sequence>
<gene>
    <name evidence="2" type="ORF">ADUPG1_008292</name>
</gene>
<evidence type="ECO:0000313" key="2">
    <source>
        <dbReference type="EMBL" id="GKT35055.1"/>
    </source>
</evidence>
<evidence type="ECO:0000256" key="1">
    <source>
        <dbReference type="SAM" id="MobiDB-lite"/>
    </source>
</evidence>
<feature type="compositionally biased region" description="Low complexity" evidence="1">
    <location>
        <begin position="63"/>
        <end position="83"/>
    </location>
</feature>
<reference evidence="2" key="1">
    <citation type="submission" date="2022-03" db="EMBL/GenBank/DDBJ databases">
        <title>Draft genome sequence of Aduncisulcus paluster, a free-living microaerophilic Fornicata.</title>
        <authorList>
            <person name="Yuyama I."/>
            <person name="Kume K."/>
            <person name="Tamura T."/>
            <person name="Inagaki Y."/>
            <person name="Hashimoto T."/>
        </authorList>
    </citation>
    <scope>NUCLEOTIDE SEQUENCE</scope>
    <source>
        <strain evidence="2">NY0171</strain>
    </source>
</reference>
<protein>
    <submittedName>
        <fullName evidence="2">Uncharacterized protein</fullName>
    </submittedName>
</protein>
<feature type="region of interest" description="Disordered" evidence="1">
    <location>
        <begin position="1"/>
        <end position="188"/>
    </location>
</feature>
<feature type="non-terminal residue" evidence="2">
    <location>
        <position position="1"/>
    </location>
</feature>
<name>A0ABQ5KRH4_9EUKA</name>
<feature type="compositionally biased region" description="Basic and acidic residues" evidence="1">
    <location>
        <begin position="84"/>
        <end position="102"/>
    </location>
</feature>
<keyword evidence="3" id="KW-1185">Reference proteome</keyword>
<organism evidence="2 3">
    <name type="scientific">Aduncisulcus paluster</name>
    <dbReference type="NCBI Taxonomy" id="2918883"/>
    <lineage>
        <taxon>Eukaryota</taxon>
        <taxon>Metamonada</taxon>
        <taxon>Carpediemonas-like organisms</taxon>
        <taxon>Aduncisulcus</taxon>
    </lineage>
</organism>
<comment type="caution">
    <text evidence="2">The sequence shown here is derived from an EMBL/GenBank/DDBJ whole genome shotgun (WGS) entry which is preliminary data.</text>
</comment>